<comment type="caution">
    <text evidence="1">The sequence shown here is derived from an EMBL/GenBank/DDBJ whole genome shotgun (WGS) entry which is preliminary data.</text>
</comment>
<keyword evidence="2" id="KW-1185">Reference proteome</keyword>
<evidence type="ECO:0000313" key="1">
    <source>
        <dbReference type="EMBL" id="GFX86397.1"/>
    </source>
</evidence>
<gene>
    <name evidence="1" type="ORF">TNCV_2562861</name>
</gene>
<protein>
    <submittedName>
        <fullName evidence="1">Uncharacterized protein</fullName>
    </submittedName>
</protein>
<reference evidence="1" key="1">
    <citation type="submission" date="2020-08" db="EMBL/GenBank/DDBJ databases">
        <title>Multicomponent nature underlies the extraordinary mechanical properties of spider dragline silk.</title>
        <authorList>
            <person name="Kono N."/>
            <person name="Nakamura H."/>
            <person name="Mori M."/>
            <person name="Yoshida Y."/>
            <person name="Ohtoshi R."/>
            <person name="Malay A.D."/>
            <person name="Moran D.A.P."/>
            <person name="Tomita M."/>
            <person name="Numata K."/>
            <person name="Arakawa K."/>
        </authorList>
    </citation>
    <scope>NUCLEOTIDE SEQUENCE</scope>
</reference>
<dbReference type="EMBL" id="BMAU01021007">
    <property type="protein sequence ID" value="GFX86397.1"/>
    <property type="molecule type" value="Genomic_DNA"/>
</dbReference>
<sequence>MRSPSSALAPPLNRLIYTQILTRWFLCYPLCSISPPGGDTAYQLLHRSINRQAPSMVVKSDANLPLSPTFRSVSTELPL</sequence>
<dbReference type="Proteomes" id="UP000887159">
    <property type="component" value="Unassembled WGS sequence"/>
</dbReference>
<evidence type="ECO:0000313" key="2">
    <source>
        <dbReference type="Proteomes" id="UP000887159"/>
    </source>
</evidence>
<organism evidence="1 2">
    <name type="scientific">Trichonephila clavipes</name>
    <name type="common">Golden silk orbweaver</name>
    <name type="synonym">Nephila clavipes</name>
    <dbReference type="NCBI Taxonomy" id="2585209"/>
    <lineage>
        <taxon>Eukaryota</taxon>
        <taxon>Metazoa</taxon>
        <taxon>Ecdysozoa</taxon>
        <taxon>Arthropoda</taxon>
        <taxon>Chelicerata</taxon>
        <taxon>Arachnida</taxon>
        <taxon>Araneae</taxon>
        <taxon>Araneomorphae</taxon>
        <taxon>Entelegynae</taxon>
        <taxon>Araneoidea</taxon>
        <taxon>Nephilidae</taxon>
        <taxon>Trichonephila</taxon>
    </lineage>
</organism>
<dbReference type="AlphaFoldDB" id="A0A8X6RB48"/>
<name>A0A8X6RB48_TRICX</name>
<proteinExistence type="predicted"/>
<accession>A0A8X6RB48</accession>